<dbReference type="Pfam" id="PF13420">
    <property type="entry name" value="Acetyltransf_4"/>
    <property type="match status" value="1"/>
</dbReference>
<gene>
    <name evidence="2" type="ORF">VHA01S_003_00470</name>
</gene>
<dbReference type="eggNOG" id="COG3882">
    <property type="taxonomic scope" value="Bacteria"/>
</dbReference>
<proteinExistence type="predicted"/>
<comment type="caution">
    <text evidence="2">The sequence shown here is derived from an EMBL/GenBank/DDBJ whole genome shotgun (WGS) entry which is preliminary data.</text>
</comment>
<dbReference type="Gene3D" id="3.40.50.1000">
    <property type="entry name" value="HAD superfamily/HAD-like"/>
    <property type="match status" value="1"/>
</dbReference>
<reference evidence="2 3" key="2">
    <citation type="submission" date="2013-11" db="EMBL/GenBank/DDBJ databases">
        <title>Whole genome shotgun sequence of Vibrio halioticoli NBRC 102217.</title>
        <authorList>
            <person name="Isaki S."/>
            <person name="Kimura A."/>
            <person name="Ohji S."/>
            <person name="Hosoyama A."/>
            <person name="Fujita N."/>
            <person name="Hashimoto M."/>
            <person name="Hosoyama Y."/>
            <person name="Yamazoe A."/>
        </authorList>
    </citation>
    <scope>NUCLEOTIDE SEQUENCE [LARGE SCALE GENOMIC DNA]</scope>
    <source>
        <strain evidence="2 3">NBRC 102217</strain>
    </source>
</reference>
<dbReference type="GO" id="GO:0016788">
    <property type="term" value="F:hydrolase activity, acting on ester bonds"/>
    <property type="evidence" value="ECO:0007669"/>
    <property type="project" value="UniProtKB-ARBA"/>
</dbReference>
<dbReference type="NCBIfam" id="TIGR01681">
    <property type="entry name" value="HAD-SF-IIIC"/>
    <property type="match status" value="1"/>
</dbReference>
<dbReference type="InterPro" id="IPR010037">
    <property type="entry name" value="FkbH_domain"/>
</dbReference>
<evidence type="ECO:0000313" key="2">
    <source>
        <dbReference type="EMBL" id="GAD87971.1"/>
    </source>
</evidence>
<evidence type="ECO:0000313" key="3">
    <source>
        <dbReference type="Proteomes" id="UP000017800"/>
    </source>
</evidence>
<keyword evidence="3" id="KW-1185">Reference proteome</keyword>
<feature type="domain" description="N-acetyltransferase" evidence="1">
    <location>
        <begin position="4"/>
        <end position="165"/>
    </location>
</feature>
<dbReference type="Proteomes" id="UP000017800">
    <property type="component" value="Unassembled WGS sequence"/>
</dbReference>
<dbReference type="RefSeq" id="WP_023402398.1">
    <property type="nucleotide sequence ID" value="NZ_BAUJ01000003.1"/>
</dbReference>
<dbReference type="Gene3D" id="3.40.50.1110">
    <property type="entry name" value="SGNH hydrolase"/>
    <property type="match status" value="1"/>
</dbReference>
<evidence type="ECO:0000259" key="1">
    <source>
        <dbReference type="PROSITE" id="PS51186"/>
    </source>
</evidence>
<dbReference type="InterPro" id="IPR020036">
    <property type="entry name" value="PseH"/>
</dbReference>
<dbReference type="SUPFAM" id="SSF55729">
    <property type="entry name" value="Acyl-CoA N-acyltransferases (Nat)"/>
    <property type="match status" value="1"/>
</dbReference>
<dbReference type="InterPro" id="IPR000182">
    <property type="entry name" value="GNAT_dom"/>
</dbReference>
<dbReference type="OrthoDB" id="323926at2"/>
<protein>
    <recommendedName>
        <fullName evidence="1">N-acetyltransferase domain-containing protein</fullName>
    </recommendedName>
</protein>
<dbReference type="InterPro" id="IPR016181">
    <property type="entry name" value="Acyl_CoA_acyltransferase"/>
</dbReference>
<accession>V5FDT2</accession>
<dbReference type="PROSITE" id="PS51186">
    <property type="entry name" value="GNAT"/>
    <property type="match status" value="1"/>
</dbReference>
<organism evidence="2 3">
    <name type="scientific">Vibrio halioticoli NBRC 102217</name>
    <dbReference type="NCBI Taxonomy" id="1219072"/>
    <lineage>
        <taxon>Bacteria</taxon>
        <taxon>Pseudomonadati</taxon>
        <taxon>Pseudomonadota</taxon>
        <taxon>Gammaproteobacteria</taxon>
        <taxon>Vibrionales</taxon>
        <taxon>Vibrionaceae</taxon>
        <taxon>Vibrio</taxon>
    </lineage>
</organism>
<sequence>MHSYKIRLAEDKDKLMVLKWRNHPDVRAVMLTDHLISTAEHSAWWDKTMQMEERQLLIFERNDTPVGIITIYAWNQVKASAWWGFYLDNATLEQSEKTAIWLQLEQEVIKYSDEKLHVFELYCESLKSNQLAWKLHEKLGFKECELPNSATQTDKNVIYMKYEHSHNKPDVRPELYLFASHNTDFLTDTLIKESGKYPQFPYKVQKTEFGRYQLDLLDTDKISLNNSSSCYVFIERIEDFFSDIYTLPIEDALLETEHRVMAYLAFIEQIVKRGNKVFVADFSIQKGFPYSLEEQQGDSRLNRLVSDWNRTLYDLKNTNTVEVLPYAQLLKNVGQSFANKYWYMARLPFSLTCLERYAQMIIGSIFANQSLSARALVLDLDNTLWKGVIGDDGIEGVSLGGDYPGNIYKELQSLFLALKQRGILLTICSKNTESIAMQAIKEHPEMRLREGDFVSWRINWRAKSQNIHELAEELNLGLSSLCFIDDNPIEREEVRRNAPGVFVPELPEDPSEWYQFISRLPELTLANISESDKRRAELYKKRVGIQKAQISFADRIEFLKNLEMTIRIESLDVKNFERTFQLFNKTNQFNTTTIRYNKEQLNLWKDSPDVMVLHIKSKDKYSSEYEGVAAIVVHKERTQWVIDNFVMSCRVMGRDIEHTLLSSLLNKAQESGVGKVLGRYIPTPKNMPVSNLFEQNGFTKVADDWCFEFDSQTQLPESEIMKLKWVN</sequence>
<dbReference type="InterPro" id="IPR010033">
    <property type="entry name" value="HAD_SF_ppase_IIIC"/>
</dbReference>
<name>V5FDT2_9VIBR</name>
<dbReference type="NCBIfam" id="TIGR01686">
    <property type="entry name" value="FkbH"/>
    <property type="match status" value="1"/>
</dbReference>
<dbReference type="SUPFAM" id="SSF56784">
    <property type="entry name" value="HAD-like"/>
    <property type="match status" value="1"/>
</dbReference>
<dbReference type="InterPro" id="IPR036514">
    <property type="entry name" value="SGNH_hydro_sf"/>
</dbReference>
<dbReference type="GO" id="GO:0016747">
    <property type="term" value="F:acyltransferase activity, transferring groups other than amino-acyl groups"/>
    <property type="evidence" value="ECO:0007669"/>
    <property type="project" value="InterPro"/>
</dbReference>
<dbReference type="Gene3D" id="3.40.630.30">
    <property type="match status" value="1"/>
</dbReference>
<dbReference type="NCBIfam" id="TIGR03585">
    <property type="entry name" value="PseH"/>
    <property type="match status" value="1"/>
</dbReference>
<dbReference type="InterPro" id="IPR036412">
    <property type="entry name" value="HAD-like_sf"/>
</dbReference>
<reference evidence="2 3" key="1">
    <citation type="submission" date="2013-10" db="EMBL/GenBank/DDBJ databases">
        <authorList>
            <person name="Ichikawa N."/>
            <person name="Kimura A."/>
            <person name="Ohji S."/>
            <person name="Hosoyama A."/>
            <person name="Fujita N."/>
        </authorList>
    </citation>
    <scope>NUCLEOTIDE SEQUENCE [LARGE SCALE GENOMIC DNA]</scope>
    <source>
        <strain evidence="2 3">NBRC 102217</strain>
    </source>
</reference>
<dbReference type="InterPro" id="IPR023214">
    <property type="entry name" value="HAD_sf"/>
</dbReference>
<dbReference type="eggNOG" id="COG1247">
    <property type="taxonomic scope" value="Bacteria"/>
</dbReference>
<dbReference type="AlphaFoldDB" id="V5FDT2"/>
<dbReference type="EMBL" id="BAUJ01000003">
    <property type="protein sequence ID" value="GAD87971.1"/>
    <property type="molecule type" value="Genomic_DNA"/>
</dbReference>